<proteinExistence type="predicted"/>
<protein>
    <submittedName>
        <fullName evidence="1">Uncharacterized protein</fullName>
    </submittedName>
</protein>
<organism evidence="1 2">
    <name type="scientific">Gossypium stocksii</name>
    <dbReference type="NCBI Taxonomy" id="47602"/>
    <lineage>
        <taxon>Eukaryota</taxon>
        <taxon>Viridiplantae</taxon>
        <taxon>Streptophyta</taxon>
        <taxon>Embryophyta</taxon>
        <taxon>Tracheophyta</taxon>
        <taxon>Spermatophyta</taxon>
        <taxon>Magnoliopsida</taxon>
        <taxon>eudicotyledons</taxon>
        <taxon>Gunneridae</taxon>
        <taxon>Pentapetalae</taxon>
        <taxon>rosids</taxon>
        <taxon>malvids</taxon>
        <taxon>Malvales</taxon>
        <taxon>Malvaceae</taxon>
        <taxon>Malvoideae</taxon>
        <taxon>Gossypium</taxon>
    </lineage>
</organism>
<evidence type="ECO:0000313" key="1">
    <source>
        <dbReference type="EMBL" id="KAH1065373.1"/>
    </source>
</evidence>
<accession>A0A9D3UZG1</accession>
<sequence>MTSQSTSTDLVTIGINHCSIISILGFMEVPIVDMRKKPTVGFPKLAVDAGRGRDGSCLGYSVILKRCCWWFHCCTKLGHIWWGLDVFIMETRAMLLGVKLLLELQIAAIVQVLDKVHRYNLRCYKELWSRAKTVKS</sequence>
<gene>
    <name evidence="1" type="ORF">J1N35_030360</name>
</gene>
<dbReference type="Proteomes" id="UP000828251">
    <property type="component" value="Unassembled WGS sequence"/>
</dbReference>
<comment type="caution">
    <text evidence="1">The sequence shown here is derived from an EMBL/GenBank/DDBJ whole genome shotgun (WGS) entry which is preliminary data.</text>
</comment>
<dbReference type="AlphaFoldDB" id="A0A9D3UZG1"/>
<keyword evidence="2" id="KW-1185">Reference proteome</keyword>
<name>A0A9D3UZG1_9ROSI</name>
<evidence type="ECO:0000313" key="2">
    <source>
        <dbReference type="Proteomes" id="UP000828251"/>
    </source>
</evidence>
<dbReference type="EMBL" id="JAIQCV010000009">
    <property type="protein sequence ID" value="KAH1065373.1"/>
    <property type="molecule type" value="Genomic_DNA"/>
</dbReference>
<reference evidence="1 2" key="1">
    <citation type="journal article" date="2021" name="Plant Biotechnol. J.">
        <title>Multi-omics assisted identification of the key and species-specific regulatory components of drought-tolerant mechanisms in Gossypium stocksii.</title>
        <authorList>
            <person name="Yu D."/>
            <person name="Ke L."/>
            <person name="Zhang D."/>
            <person name="Wu Y."/>
            <person name="Sun Y."/>
            <person name="Mei J."/>
            <person name="Sun J."/>
            <person name="Sun Y."/>
        </authorList>
    </citation>
    <scope>NUCLEOTIDE SEQUENCE [LARGE SCALE GENOMIC DNA]</scope>
    <source>
        <strain evidence="2">cv. E1</strain>
        <tissue evidence="1">Leaf</tissue>
    </source>
</reference>